<feature type="transmembrane region" description="Helical" evidence="1">
    <location>
        <begin position="37"/>
        <end position="56"/>
    </location>
</feature>
<dbReference type="Proteomes" id="UP000008892">
    <property type="component" value="Segment"/>
</dbReference>
<dbReference type="RefSeq" id="YP_007004739.1">
    <property type="nucleotide sequence ID" value="NC_019504.1"/>
</dbReference>
<keyword evidence="3" id="KW-1185">Reference proteome</keyword>
<feature type="transmembrane region" description="Helical" evidence="1">
    <location>
        <begin position="6"/>
        <end position="25"/>
    </location>
</feature>
<name>G0YQ38_9CAUD</name>
<proteinExistence type="predicted"/>
<evidence type="ECO:0000313" key="2">
    <source>
        <dbReference type="EMBL" id="AEJ81465.1"/>
    </source>
</evidence>
<reference evidence="2 3" key="1">
    <citation type="journal article" date="2011" name="Appl. Environ. Microbiol.">
        <title>Novel Virulent and Broad-Host-Range Erwinia amylovora Bacteriophages Reveal a High Degree of Mosaicism and a Relationship to Enterobacteriaceae Phages.</title>
        <authorList>
            <person name="Born Y."/>
            <person name="Fieseler L."/>
            <person name="Marazzi J."/>
            <person name="Lurz R."/>
            <person name="Duffy B."/>
            <person name="Loessner M.J."/>
        </authorList>
    </citation>
    <scope>NUCLEOTIDE SEQUENCE [LARGE SCALE GENOMIC DNA]</scope>
</reference>
<dbReference type="EMBL" id="HQ728264">
    <property type="protein sequence ID" value="AEJ81465.1"/>
    <property type="molecule type" value="Genomic_DNA"/>
</dbReference>
<sequence length="58" mass="6834">MDFLEKLVLIWTIVWCTIFVVNCCSPRKSPTEKLCNNLVRLLNALFVFAVAAWVYWVR</sequence>
<evidence type="ECO:0000256" key="1">
    <source>
        <dbReference type="SAM" id="Phobius"/>
    </source>
</evidence>
<keyword evidence="1" id="KW-0472">Membrane</keyword>
<keyword evidence="1" id="KW-1133">Transmembrane helix</keyword>
<evidence type="ECO:0000313" key="3">
    <source>
        <dbReference type="Proteomes" id="UP000008892"/>
    </source>
</evidence>
<dbReference type="KEGG" id="vg:14010520"/>
<organism evidence="2 3">
    <name type="scientific">Erwinia phage vB_EamM-Y2</name>
    <dbReference type="NCBI Taxonomy" id="1051676"/>
    <lineage>
        <taxon>Viruses</taxon>
        <taxon>Duplodnaviria</taxon>
        <taxon>Heunggongvirae</taxon>
        <taxon>Uroviricota</taxon>
        <taxon>Caudoviricetes</taxon>
        <taxon>Chaseviridae</taxon>
        <taxon>Cleopatravirinae</taxon>
        <taxon>Loessnervirus</taxon>
        <taxon>Loessnervirus Y2</taxon>
    </lineage>
</organism>
<keyword evidence="1" id="KW-0812">Transmembrane</keyword>
<protein>
    <submittedName>
        <fullName evidence="2">Gp89</fullName>
    </submittedName>
</protein>
<accession>G0YQ38</accession>
<dbReference type="GeneID" id="14010520"/>